<protein>
    <submittedName>
        <fullName evidence="4">DUF4097 domain-containing protein</fullName>
    </submittedName>
</protein>
<keyword evidence="1" id="KW-0175">Coiled coil</keyword>
<evidence type="ECO:0000313" key="5">
    <source>
        <dbReference type="Proteomes" id="UP000324517"/>
    </source>
</evidence>
<comment type="caution">
    <text evidence="4">The sequence shown here is derived from an EMBL/GenBank/DDBJ whole genome shotgun (WGS) entry which is preliminary data.</text>
</comment>
<dbReference type="Pfam" id="PF13349">
    <property type="entry name" value="DUF4097"/>
    <property type="match status" value="1"/>
</dbReference>
<dbReference type="PIRSF" id="PIRSF012569">
    <property type="entry name" value="UCP012569"/>
    <property type="match status" value="1"/>
</dbReference>
<proteinExistence type="predicted"/>
<accession>A0A5D4T9D0</accession>
<evidence type="ECO:0000259" key="3">
    <source>
        <dbReference type="Pfam" id="PF22746"/>
    </source>
</evidence>
<evidence type="ECO:0000256" key="1">
    <source>
        <dbReference type="SAM" id="Coils"/>
    </source>
</evidence>
<dbReference type="EMBL" id="VTET01000004">
    <property type="protein sequence ID" value="TYS72313.1"/>
    <property type="molecule type" value="Genomic_DNA"/>
</dbReference>
<dbReference type="Pfam" id="PF22746">
    <property type="entry name" value="SHOCT-like_DUF2089-C"/>
    <property type="match status" value="1"/>
</dbReference>
<feature type="coiled-coil region" evidence="1">
    <location>
        <begin position="18"/>
        <end position="45"/>
    </location>
</feature>
<dbReference type="InterPro" id="IPR025164">
    <property type="entry name" value="Toastrack_DUF4097"/>
</dbReference>
<dbReference type="OrthoDB" id="2240743at2"/>
<feature type="domain" description="YvlB/LiaX N-terminal" evidence="3">
    <location>
        <begin position="2"/>
        <end position="33"/>
    </location>
</feature>
<dbReference type="InterPro" id="IPR016599">
    <property type="entry name" value="UCP012569"/>
</dbReference>
<dbReference type="InterPro" id="IPR053959">
    <property type="entry name" value="YvlB/LiaX_N"/>
</dbReference>
<evidence type="ECO:0000313" key="4">
    <source>
        <dbReference type="EMBL" id="TYS72313.1"/>
    </source>
</evidence>
<dbReference type="AlphaFoldDB" id="A0A5D4T9D0"/>
<gene>
    <name evidence="4" type="ORF">FZC75_10165</name>
</gene>
<organism evidence="4 5">
    <name type="scientific">Sutcliffiella horikoshii</name>
    <dbReference type="NCBI Taxonomy" id="79883"/>
    <lineage>
        <taxon>Bacteria</taxon>
        <taxon>Bacillati</taxon>
        <taxon>Bacillota</taxon>
        <taxon>Bacilli</taxon>
        <taxon>Bacillales</taxon>
        <taxon>Bacillaceae</taxon>
        <taxon>Sutcliffiella</taxon>
    </lineage>
</organism>
<dbReference type="RefSeq" id="WP_148979184.1">
    <property type="nucleotide sequence ID" value="NZ_JBNILI010000003.1"/>
</dbReference>
<reference evidence="4 5" key="1">
    <citation type="submission" date="2019-08" db="EMBL/GenBank/DDBJ databases">
        <title>Bacillus genomes from the desert of Cuatro Cienegas, Coahuila.</title>
        <authorList>
            <person name="Olmedo-Alvarez G."/>
        </authorList>
    </citation>
    <scope>NUCLEOTIDE SEQUENCE [LARGE SCALE GENOMIC DNA]</scope>
    <source>
        <strain evidence="4 5">CH98b_3T</strain>
    </source>
</reference>
<feature type="domain" description="DUF4097" evidence="2">
    <location>
        <begin position="149"/>
        <end position="371"/>
    </location>
</feature>
<name>A0A5D4T9D0_9BACI</name>
<sequence>MEERKRILKLVEEGKLTAEEAIILLESLEKNSEEKNLRQDEIVSELAKDAKGSQEAEDNIFKALSSKVFSNANYKNGSGSAGSSSSGSSSFDKSKFDSYSKQASSFKNNILDFVGSALQKIKDLDLDFNFGPSISIQHIFQQSDVHLQHIDLDVANGAVKVVPWKENDVKIECEAKVYEENSQDDARKAFLSEVLFSIEAGKLRFSVQKKHIKVNATVYVPEEKYDSLNIRMFNGPISGEGLHVKSMKIKSANGSLTWENLKSDYIEAETANGHIQLTDCDAKEIEAETINGMLRVSGDIEKLDVQSFNGNVVGELTGSAARSIMAKTKTGSVDLFIPTVNAVEAELKTNLGSFTCEVPGMDIVEEKNEVVQKSLHFKAKKEDAPLTYIFAETNTGSILIKPYEVK</sequence>
<dbReference type="Proteomes" id="UP000324517">
    <property type="component" value="Unassembled WGS sequence"/>
</dbReference>
<evidence type="ECO:0000259" key="2">
    <source>
        <dbReference type="Pfam" id="PF13349"/>
    </source>
</evidence>